<comment type="caution">
    <text evidence="7">The sequence shown here is derived from an EMBL/GenBank/DDBJ whole genome shotgun (WGS) entry which is preliminary data.</text>
</comment>
<feature type="transmembrane region" description="Helical" evidence="5">
    <location>
        <begin position="90"/>
        <end position="113"/>
    </location>
</feature>
<accession>A0ABV8R0I8</accession>
<feature type="transmembrane region" description="Helical" evidence="5">
    <location>
        <begin position="280"/>
        <end position="302"/>
    </location>
</feature>
<evidence type="ECO:0000256" key="4">
    <source>
        <dbReference type="ARBA" id="ARBA00023136"/>
    </source>
</evidence>
<dbReference type="Pfam" id="PF00324">
    <property type="entry name" value="AA_permease"/>
    <property type="match status" value="1"/>
</dbReference>
<dbReference type="Proteomes" id="UP001595773">
    <property type="component" value="Unassembled WGS sequence"/>
</dbReference>
<dbReference type="InterPro" id="IPR004841">
    <property type="entry name" value="AA-permease/SLC12A_dom"/>
</dbReference>
<feature type="transmembrane region" description="Helical" evidence="5">
    <location>
        <begin position="379"/>
        <end position="395"/>
    </location>
</feature>
<feature type="transmembrane region" description="Helical" evidence="5">
    <location>
        <begin position="401"/>
        <end position="417"/>
    </location>
</feature>
<feature type="transmembrane region" description="Helical" evidence="5">
    <location>
        <begin position="148"/>
        <end position="168"/>
    </location>
</feature>
<evidence type="ECO:0000256" key="2">
    <source>
        <dbReference type="ARBA" id="ARBA00022692"/>
    </source>
</evidence>
<dbReference type="PANTHER" id="PTHR42770">
    <property type="entry name" value="AMINO ACID TRANSPORTER-RELATED"/>
    <property type="match status" value="1"/>
</dbReference>
<name>A0ABV8R0I8_9MICC</name>
<feature type="transmembrane region" description="Helical" evidence="5">
    <location>
        <begin position="228"/>
        <end position="250"/>
    </location>
</feature>
<dbReference type="RefSeq" id="WP_230068184.1">
    <property type="nucleotide sequence ID" value="NZ_BAABLL010000007.1"/>
</dbReference>
<feature type="transmembrane region" description="Helical" evidence="5">
    <location>
        <begin position="348"/>
        <end position="367"/>
    </location>
</feature>
<feature type="transmembrane region" description="Helical" evidence="5">
    <location>
        <begin position="12"/>
        <end position="33"/>
    </location>
</feature>
<evidence type="ECO:0000313" key="8">
    <source>
        <dbReference type="Proteomes" id="UP001595773"/>
    </source>
</evidence>
<evidence type="ECO:0000256" key="3">
    <source>
        <dbReference type="ARBA" id="ARBA00022989"/>
    </source>
</evidence>
<dbReference type="EMBL" id="JBHSCQ010000009">
    <property type="protein sequence ID" value="MFC4265567.1"/>
    <property type="molecule type" value="Genomic_DNA"/>
</dbReference>
<evidence type="ECO:0000256" key="5">
    <source>
        <dbReference type="SAM" id="Phobius"/>
    </source>
</evidence>
<feature type="transmembrane region" description="Helical" evidence="5">
    <location>
        <begin position="188"/>
        <end position="207"/>
    </location>
</feature>
<keyword evidence="8" id="KW-1185">Reference proteome</keyword>
<evidence type="ECO:0000259" key="6">
    <source>
        <dbReference type="Pfam" id="PF00324"/>
    </source>
</evidence>
<dbReference type="InterPro" id="IPR050367">
    <property type="entry name" value="APC_superfamily"/>
</dbReference>
<feature type="domain" description="Amino acid permease/ SLC12A" evidence="6">
    <location>
        <begin position="16"/>
        <end position="366"/>
    </location>
</feature>
<keyword evidence="4 5" id="KW-0472">Membrane</keyword>
<gene>
    <name evidence="7" type="ORF">ACFOW9_08135</name>
</gene>
<comment type="subcellular location">
    <subcellularLocation>
        <location evidence="1">Membrane</location>
        <topology evidence="1">Multi-pass membrane protein</topology>
    </subcellularLocation>
</comment>
<sequence length="420" mass="43008">MTNAPGLARRLGTVDAVMIGLGSMIGAGVFAAFTPAARAAGSGLLLGLLIAAVVAYCNASSSAQLAAAYPDSGGTYVYGRKRLGPWSGFLAGWGFVVGKTASSAAMAITFAAYAAPPGWERPVAIGAVVLLVAVNYHGVTRTAMLGRILVTAVLIALALSTAAAWASVPAGESNANVQRLLGDGLLSHGFYGILQSAGLLFFAFAGYARIATMGGEVRDPRRTIPRAILLALAIAALVYACVAVTLLAVLGPDAVASSPTPLAAAVASGPWEWASPLVRIGAALASLGALLALIAGLGRTSLAMATEGDLPRWLAAIHPKYRVPHRAELVVGGAVCLIIAFVDLRGAIGFSSFGVLVYYLIANLSALTQTGLDRRYPRFLQFLGAAACVVLMVTLPPEAVLAGVIMFAVGIAYRFTIKRG</sequence>
<feature type="transmembrane region" description="Helical" evidence="5">
    <location>
        <begin position="323"/>
        <end position="342"/>
    </location>
</feature>
<dbReference type="Gene3D" id="1.20.1740.10">
    <property type="entry name" value="Amino acid/polyamine transporter I"/>
    <property type="match status" value="1"/>
</dbReference>
<keyword evidence="3 5" id="KW-1133">Transmembrane helix</keyword>
<reference evidence="8" key="1">
    <citation type="journal article" date="2019" name="Int. J. Syst. Evol. Microbiol.">
        <title>The Global Catalogue of Microorganisms (GCM) 10K type strain sequencing project: providing services to taxonomists for standard genome sequencing and annotation.</title>
        <authorList>
            <consortium name="The Broad Institute Genomics Platform"/>
            <consortium name="The Broad Institute Genome Sequencing Center for Infectious Disease"/>
            <person name="Wu L."/>
            <person name="Ma J."/>
        </authorList>
    </citation>
    <scope>NUCLEOTIDE SEQUENCE [LARGE SCALE GENOMIC DNA]</scope>
    <source>
        <strain evidence="8">CGMCC 1.10698</strain>
    </source>
</reference>
<dbReference type="PANTHER" id="PTHR42770:SF7">
    <property type="entry name" value="MEMBRANE PROTEIN"/>
    <property type="match status" value="1"/>
</dbReference>
<organism evidence="7 8">
    <name type="scientific">Arthrobacter cryoconiti</name>
    <dbReference type="NCBI Taxonomy" id="748907"/>
    <lineage>
        <taxon>Bacteria</taxon>
        <taxon>Bacillati</taxon>
        <taxon>Actinomycetota</taxon>
        <taxon>Actinomycetes</taxon>
        <taxon>Micrococcales</taxon>
        <taxon>Micrococcaceae</taxon>
        <taxon>Arthrobacter</taxon>
    </lineage>
</organism>
<evidence type="ECO:0000256" key="1">
    <source>
        <dbReference type="ARBA" id="ARBA00004141"/>
    </source>
</evidence>
<keyword evidence="2 5" id="KW-0812">Transmembrane</keyword>
<proteinExistence type="predicted"/>
<feature type="transmembrane region" description="Helical" evidence="5">
    <location>
        <begin position="39"/>
        <end position="59"/>
    </location>
</feature>
<evidence type="ECO:0000313" key="7">
    <source>
        <dbReference type="EMBL" id="MFC4265567.1"/>
    </source>
</evidence>
<feature type="transmembrane region" description="Helical" evidence="5">
    <location>
        <begin position="119"/>
        <end position="136"/>
    </location>
</feature>
<dbReference type="PIRSF" id="PIRSF006060">
    <property type="entry name" value="AA_transporter"/>
    <property type="match status" value="1"/>
</dbReference>
<protein>
    <submittedName>
        <fullName evidence="7">APC family permease</fullName>
    </submittedName>
</protein>